<feature type="region of interest" description="Disordered" evidence="1">
    <location>
        <begin position="33"/>
        <end position="53"/>
    </location>
</feature>
<keyword evidence="3" id="KW-1185">Reference proteome</keyword>
<dbReference type="InterPro" id="IPR011335">
    <property type="entry name" value="Restrct_endonuc-II-like"/>
</dbReference>
<evidence type="ECO:0000313" key="3">
    <source>
        <dbReference type="Proteomes" id="UP001176806"/>
    </source>
</evidence>
<dbReference type="RefSeq" id="WP_303302121.1">
    <property type="nucleotide sequence ID" value="NZ_BAABDA010000018.1"/>
</dbReference>
<protein>
    <submittedName>
        <fullName evidence="2">Uncharacterized protein</fullName>
    </submittedName>
</protein>
<gene>
    <name evidence="2" type="ORF">Q4Q40_12265</name>
</gene>
<comment type="caution">
    <text evidence="2">The sequence shown here is derived from an EMBL/GenBank/DDBJ whole genome shotgun (WGS) entry which is preliminary data.</text>
</comment>
<accession>A0ABT8WPP7</accession>
<dbReference type="Proteomes" id="UP001176806">
    <property type="component" value="Unassembled WGS sequence"/>
</dbReference>
<proteinExistence type="predicted"/>
<sequence length="211" mass="24333">MAECITCGEYTKFNGGLCFSCYKKDEKSKEVLVAEKEPEKKGNKNKKGEHKSKENPWISGVIKGRIAETIVEELFRSLGFQVFSYGMENSIPGIKDLLKGVRGDVSKNIRQMPDFVVFKDNQAHFIEVKYRASGELKLKDITKYGDYPFENTLFVLVSKKHIKCISYKELSEGKEITLTSNNFLKKRKEFDTDKDLIIEYCKYAVKFFENV</sequence>
<evidence type="ECO:0000313" key="2">
    <source>
        <dbReference type="EMBL" id="MDO5974964.1"/>
    </source>
</evidence>
<evidence type="ECO:0000256" key="1">
    <source>
        <dbReference type="SAM" id="MobiDB-lite"/>
    </source>
</evidence>
<dbReference type="SUPFAM" id="SSF52980">
    <property type="entry name" value="Restriction endonuclease-like"/>
    <property type="match status" value="1"/>
</dbReference>
<organism evidence="2 3">
    <name type="scientific">Flavivirga jejuensis</name>
    <dbReference type="NCBI Taxonomy" id="870487"/>
    <lineage>
        <taxon>Bacteria</taxon>
        <taxon>Pseudomonadati</taxon>
        <taxon>Bacteroidota</taxon>
        <taxon>Flavobacteriia</taxon>
        <taxon>Flavobacteriales</taxon>
        <taxon>Flavobacteriaceae</taxon>
        <taxon>Flavivirga</taxon>
    </lineage>
</organism>
<dbReference type="EMBL" id="JAUOEL010000004">
    <property type="protein sequence ID" value="MDO5974964.1"/>
    <property type="molecule type" value="Genomic_DNA"/>
</dbReference>
<reference evidence="2" key="1">
    <citation type="submission" date="2023-07" db="EMBL/GenBank/DDBJ databases">
        <title>Two novel species in the genus Flavivirga.</title>
        <authorList>
            <person name="Kwon K."/>
        </authorList>
    </citation>
    <scope>NUCLEOTIDE SEQUENCE</scope>
    <source>
        <strain evidence="2">KACC 14158</strain>
    </source>
</reference>
<name>A0ABT8WPP7_9FLAO</name>
<feature type="compositionally biased region" description="Basic and acidic residues" evidence="1">
    <location>
        <begin position="33"/>
        <end position="42"/>
    </location>
</feature>